<evidence type="ECO:0000259" key="2">
    <source>
        <dbReference type="Pfam" id="PF04158"/>
    </source>
</evidence>
<dbReference type="EMBL" id="MU129008">
    <property type="protein sequence ID" value="KAF9510898.1"/>
    <property type="molecule type" value="Genomic_DNA"/>
</dbReference>
<feature type="region of interest" description="Disordered" evidence="1">
    <location>
        <begin position="71"/>
        <end position="90"/>
    </location>
</feature>
<reference evidence="3" key="1">
    <citation type="journal article" date="2020" name="Nat. Commun.">
        <title>Large-scale genome sequencing of mycorrhizal fungi provides insights into the early evolution of symbiotic traits.</title>
        <authorList>
            <person name="Miyauchi S."/>
            <person name="Kiss E."/>
            <person name="Kuo A."/>
            <person name="Drula E."/>
            <person name="Kohler A."/>
            <person name="Sanchez-Garcia M."/>
            <person name="Morin E."/>
            <person name="Andreopoulos B."/>
            <person name="Barry K.W."/>
            <person name="Bonito G."/>
            <person name="Buee M."/>
            <person name="Carver A."/>
            <person name="Chen C."/>
            <person name="Cichocki N."/>
            <person name="Clum A."/>
            <person name="Culley D."/>
            <person name="Crous P.W."/>
            <person name="Fauchery L."/>
            <person name="Girlanda M."/>
            <person name="Hayes R.D."/>
            <person name="Keri Z."/>
            <person name="LaButti K."/>
            <person name="Lipzen A."/>
            <person name="Lombard V."/>
            <person name="Magnuson J."/>
            <person name="Maillard F."/>
            <person name="Murat C."/>
            <person name="Nolan M."/>
            <person name="Ohm R.A."/>
            <person name="Pangilinan J."/>
            <person name="Pereira M.F."/>
            <person name="Perotto S."/>
            <person name="Peter M."/>
            <person name="Pfister S."/>
            <person name="Riley R."/>
            <person name="Sitrit Y."/>
            <person name="Stielow J.B."/>
            <person name="Szollosi G."/>
            <person name="Zifcakova L."/>
            <person name="Stursova M."/>
            <person name="Spatafora J.W."/>
            <person name="Tedersoo L."/>
            <person name="Vaario L.M."/>
            <person name="Yamada A."/>
            <person name="Yan M."/>
            <person name="Wang P."/>
            <person name="Xu J."/>
            <person name="Bruns T."/>
            <person name="Baldrian P."/>
            <person name="Vilgalys R."/>
            <person name="Dunand C."/>
            <person name="Henrissat B."/>
            <person name="Grigoriev I.V."/>
            <person name="Hibbett D."/>
            <person name="Nagy L.G."/>
            <person name="Martin F.M."/>
        </authorList>
    </citation>
    <scope>NUCLEOTIDE SEQUENCE</scope>
    <source>
        <strain evidence="3">UP504</strain>
    </source>
</reference>
<organism evidence="3 4">
    <name type="scientific">Hydnum rufescens UP504</name>
    <dbReference type="NCBI Taxonomy" id="1448309"/>
    <lineage>
        <taxon>Eukaryota</taxon>
        <taxon>Fungi</taxon>
        <taxon>Dikarya</taxon>
        <taxon>Basidiomycota</taxon>
        <taxon>Agaricomycotina</taxon>
        <taxon>Agaricomycetes</taxon>
        <taxon>Cantharellales</taxon>
        <taxon>Hydnaceae</taxon>
        <taxon>Hydnum</taxon>
    </lineage>
</organism>
<dbReference type="AlphaFoldDB" id="A0A9P6AS12"/>
<gene>
    <name evidence="3" type="ORF">BS47DRAFT_37369</name>
</gene>
<dbReference type="Pfam" id="PF04158">
    <property type="entry name" value="Sof1"/>
    <property type="match status" value="1"/>
</dbReference>
<dbReference type="InterPro" id="IPR007287">
    <property type="entry name" value="Sof1"/>
</dbReference>
<dbReference type="Proteomes" id="UP000886523">
    <property type="component" value="Unassembled WGS sequence"/>
</dbReference>
<evidence type="ECO:0000313" key="3">
    <source>
        <dbReference type="EMBL" id="KAF9510898.1"/>
    </source>
</evidence>
<accession>A0A9P6AS12</accession>
<protein>
    <recommendedName>
        <fullName evidence="2">Sof1-like protein domain-containing protein</fullName>
    </recommendedName>
</protein>
<dbReference type="OrthoDB" id="10249065at2759"/>
<keyword evidence="4" id="KW-1185">Reference proteome</keyword>
<evidence type="ECO:0000313" key="4">
    <source>
        <dbReference type="Proteomes" id="UP000886523"/>
    </source>
</evidence>
<proteinExistence type="predicted"/>
<sequence length="116" mass="13456">MPQENIELNCARNGNMIPKSARSNGKCDPTAGRVSTQLVRFRCLHMPKSIYNTSKLKQMMLDAQIVKEERRRNIRGREKQNPRRNGARSLWRSKHDSSFLFGVSWGNCVASRRKCY</sequence>
<feature type="domain" description="Sof1-like protein" evidence="2">
    <location>
        <begin position="45"/>
        <end position="83"/>
    </location>
</feature>
<comment type="caution">
    <text evidence="3">The sequence shown here is derived from an EMBL/GenBank/DDBJ whole genome shotgun (WGS) entry which is preliminary data.</text>
</comment>
<name>A0A9P6AS12_9AGAM</name>
<feature type="compositionally biased region" description="Basic and acidic residues" evidence="1">
    <location>
        <begin position="71"/>
        <end position="81"/>
    </location>
</feature>
<evidence type="ECO:0000256" key="1">
    <source>
        <dbReference type="SAM" id="MobiDB-lite"/>
    </source>
</evidence>